<evidence type="ECO:0000313" key="1">
    <source>
        <dbReference type="EMBL" id="KPQ41665.1"/>
    </source>
</evidence>
<accession>A0A0P8A562</accession>
<dbReference type="Proteomes" id="UP000050360">
    <property type="component" value="Unassembled WGS sequence"/>
</dbReference>
<dbReference type="AlphaFoldDB" id="A0A0P8A562"/>
<evidence type="ECO:0000313" key="2">
    <source>
        <dbReference type="Proteomes" id="UP000050360"/>
    </source>
</evidence>
<dbReference type="NCBIfam" id="TIGR04209">
    <property type="entry name" value="sarcinarray"/>
    <property type="match status" value="1"/>
</dbReference>
<proteinExistence type="predicted"/>
<gene>
    <name evidence="1" type="ORF">MPEBLZ_03784</name>
</gene>
<dbReference type="InterPro" id="IPR026476">
    <property type="entry name" value="Sarcinarray_fam"/>
</dbReference>
<sequence length="176" mass="19559">MKIKVTILILILFFWNLQLVSAEENEYGIVKAWFNEKNATSETIEGIKLRIGEPVEIKVEVISKINGNVHVKLSEPGTTTSFEVISGPSKQDDRIDNMGVSPNWSNTFQWKIRPNGAWTNGNSPINIFVSFYNSKKKDQKPIEFTIANPYILDEQYTGAAATTPAPEITGTGAPAK</sequence>
<evidence type="ECO:0008006" key="3">
    <source>
        <dbReference type="Google" id="ProtNLM"/>
    </source>
</evidence>
<comment type="caution">
    <text evidence="1">The sequence shown here is derived from an EMBL/GenBank/DDBJ whole genome shotgun (WGS) entry which is preliminary data.</text>
</comment>
<organism evidence="1 2">
    <name type="scientific">Candidatus Methanoperedens nitratireducens</name>
    <dbReference type="NCBI Taxonomy" id="1392998"/>
    <lineage>
        <taxon>Archaea</taxon>
        <taxon>Methanobacteriati</taxon>
        <taxon>Methanobacteriota</taxon>
        <taxon>Stenosarchaea group</taxon>
        <taxon>Methanomicrobia</taxon>
        <taxon>Methanosarcinales</taxon>
        <taxon>ANME-2 cluster</taxon>
        <taxon>Candidatus Methanoperedentaceae</taxon>
        <taxon>Candidatus Methanoperedens</taxon>
    </lineage>
</organism>
<protein>
    <recommendedName>
        <fullName evidence="3">Sarcinarray family MAST domain-containing protein</fullName>
    </recommendedName>
</protein>
<dbReference type="EMBL" id="LKCM01000316">
    <property type="protein sequence ID" value="KPQ41665.1"/>
    <property type="molecule type" value="Genomic_DNA"/>
</dbReference>
<reference evidence="1 2" key="1">
    <citation type="submission" date="2015-09" db="EMBL/GenBank/DDBJ databases">
        <title>A metagenomics-based metabolic model of nitrate-dependent anaerobic oxidation of methane by Methanoperedens-like archaea.</title>
        <authorList>
            <person name="Arshad A."/>
            <person name="Speth D.R."/>
            <person name="De Graaf R.M."/>
            <person name="Op Den Camp H.J."/>
            <person name="Jetten M.S."/>
            <person name="Welte C.U."/>
        </authorList>
    </citation>
    <scope>NUCLEOTIDE SEQUENCE [LARGE SCALE GENOMIC DNA]</scope>
</reference>
<name>A0A0P8A562_9EURY</name>
<feature type="non-terminal residue" evidence="1">
    <location>
        <position position="176"/>
    </location>
</feature>